<reference evidence="11 12" key="1">
    <citation type="submission" date="2014-05" db="EMBL/GenBank/DDBJ databases">
        <title>De novo Genome Sequence of Spirocheata sp.</title>
        <authorList>
            <person name="Shivani Y."/>
            <person name="Subhash Y."/>
            <person name="Tushar L."/>
            <person name="Sasikala C."/>
            <person name="Ramana C.V."/>
        </authorList>
    </citation>
    <scope>NUCLEOTIDE SEQUENCE [LARGE SCALE GENOMIC DNA]</scope>
    <source>
        <strain evidence="11 12">JC230</strain>
    </source>
</reference>
<sequence length="967" mass="107563">MKRLYFYAAVTITLVELFFCFFGPIAFNSKPAILITPASSRSTAALPLQESEAAIQEGLAASGSFLITTPRMAAEQITMKQDHTDLVVTHGDYLAHAKDQGIERVVSLTLDTEPNTEYYRATIILWNSILGEAVKTLTLSSPGYYDLPRQIRSQMPQLIQSPGGLTLFDWLILLFFLGQIYAAWRLRTSQYFDTSPVDLLRSRLTTPTLGWRARRLRMDPPPTLEGLGSAAFWRAGSLSTPSSKPSATSVPTPEQAITTVRHRIRTKITDSGVLVEVLLGFGGILLLFAWIYALNANMDYVRRFITLESSFRIGKTVTEAQTEALLRFGPLLLLNTLAYLLPRLSPRILPRLWFFQSRKQPGPSTPRRKRLPKSNLGNTLFGFLSGSPSGFSHLDNWLVRINRSYTSQVAGLRPLWIAVSGYRLPLTILSALLYSLAFPSESSLSGLPLIAWIALIPLFWVIKTSSFTQTVFYGTLFGVMQGIMINYWHSTFGIIALPLSAVATAFGFFIYMVILGGLRNLVYSPRVLGRHDWILLPLSWVVFDYIRSLGFAGYPWGYIGVSQYLFPRITQLADLTGIWGISFLVVLFNAVIAHVLLPYPTRKTPWANLPHIPITARRRLPILTITVLLVCTLIYGQIRLATFEPLGDTIHIGQGDSTLQPSEPDSSLSLYLIQQNTDPRKHSTQHTLSRLSNLSATAPAHSVIVWPEGAIPPGVPTQSAQTGGSPPPSYLPNQYLLSGATTTGPEAHNTALYLNPEGKILSQYHKIKLVPITEHIPTDSIWSLLTPLFLPFHPHHLSPGTDYQLHSMDDWSVATPICFEDTFPDHIRQFVRKGADLILVLSNDYWSLTPVQSMQHTIHASFRSIETRTPMVRATTSGLSGVIDYTGQLLEPSIGFYTEGTLSVTLENPTVPEATLQTLYLSWGDWLPIAALIVFSAICLVVLLLRTSEVLLGIRRYWAAGNQNLSR</sequence>
<keyword evidence="6 9" id="KW-1133">Transmembrane helix</keyword>
<feature type="transmembrane region" description="Helical" evidence="9">
    <location>
        <begin position="471"/>
        <end position="489"/>
    </location>
</feature>
<dbReference type="RefSeq" id="WP_037546309.1">
    <property type="nucleotide sequence ID" value="NZ_JNUP01000031.1"/>
</dbReference>
<comment type="pathway">
    <text evidence="9">Protein modification; lipoprotein biosynthesis (N-acyl transfer).</text>
</comment>
<feature type="transmembrane region" description="Helical" evidence="9">
    <location>
        <begin position="165"/>
        <end position="184"/>
    </location>
</feature>
<feature type="transmembrane region" description="Helical" evidence="9">
    <location>
        <begin position="620"/>
        <end position="638"/>
    </location>
</feature>
<evidence type="ECO:0000256" key="5">
    <source>
        <dbReference type="ARBA" id="ARBA00022692"/>
    </source>
</evidence>
<feature type="domain" description="CN hydrolase" evidence="10">
    <location>
        <begin position="668"/>
        <end position="908"/>
    </location>
</feature>
<keyword evidence="12" id="KW-1185">Reference proteome</keyword>
<feature type="transmembrane region" description="Helical" evidence="9">
    <location>
        <begin position="577"/>
        <end position="599"/>
    </location>
</feature>
<organism evidence="11 12">
    <name type="scientific">Spirochaeta lutea</name>
    <dbReference type="NCBI Taxonomy" id="1480694"/>
    <lineage>
        <taxon>Bacteria</taxon>
        <taxon>Pseudomonadati</taxon>
        <taxon>Spirochaetota</taxon>
        <taxon>Spirochaetia</taxon>
        <taxon>Spirochaetales</taxon>
        <taxon>Spirochaetaceae</taxon>
        <taxon>Spirochaeta</taxon>
    </lineage>
</organism>
<gene>
    <name evidence="9" type="primary">lnt</name>
    <name evidence="11" type="ORF">DC28_04505</name>
</gene>
<dbReference type="Pfam" id="PF00795">
    <property type="entry name" value="CN_hydrolase"/>
    <property type="match status" value="1"/>
</dbReference>
<keyword evidence="7 9" id="KW-0472">Membrane</keyword>
<dbReference type="AlphaFoldDB" id="A0A098R129"/>
<dbReference type="GO" id="GO:0016410">
    <property type="term" value="F:N-acyltransferase activity"/>
    <property type="evidence" value="ECO:0007669"/>
    <property type="project" value="UniProtKB-UniRule"/>
</dbReference>
<evidence type="ECO:0000313" key="12">
    <source>
        <dbReference type="Proteomes" id="UP000029692"/>
    </source>
</evidence>
<dbReference type="STRING" id="1480694.DC28_04505"/>
<feature type="transmembrane region" description="Helical" evidence="9">
    <location>
        <begin position="534"/>
        <end position="557"/>
    </location>
</feature>
<name>A0A098R129_9SPIO</name>
<keyword evidence="3 9" id="KW-1003">Cell membrane</keyword>
<dbReference type="NCBIfam" id="TIGR00546">
    <property type="entry name" value="lnt"/>
    <property type="match status" value="1"/>
</dbReference>
<dbReference type="SUPFAM" id="SSF56317">
    <property type="entry name" value="Carbon-nitrogen hydrolase"/>
    <property type="match status" value="1"/>
</dbReference>
<dbReference type="GO" id="GO:0005886">
    <property type="term" value="C:plasma membrane"/>
    <property type="evidence" value="ECO:0007669"/>
    <property type="project" value="UniProtKB-SubCell"/>
</dbReference>
<dbReference type="InterPro" id="IPR036526">
    <property type="entry name" value="C-N_Hydrolase_sf"/>
</dbReference>
<protein>
    <recommendedName>
        <fullName evidence="9">Apolipoprotein N-acyltransferase</fullName>
        <shortName evidence="9">ALP N-acyltransferase</shortName>
        <ecNumber evidence="9">2.3.1.269</ecNumber>
    </recommendedName>
</protein>
<dbReference type="Proteomes" id="UP000029692">
    <property type="component" value="Unassembled WGS sequence"/>
</dbReference>
<dbReference type="OrthoDB" id="9811121at2"/>
<evidence type="ECO:0000256" key="6">
    <source>
        <dbReference type="ARBA" id="ARBA00022989"/>
    </source>
</evidence>
<evidence type="ECO:0000313" key="11">
    <source>
        <dbReference type="EMBL" id="KGE73378.1"/>
    </source>
</evidence>
<feature type="transmembrane region" description="Helical" evidence="9">
    <location>
        <begin position="5"/>
        <end position="27"/>
    </location>
</feature>
<dbReference type="Pfam" id="PF20154">
    <property type="entry name" value="LNT_N"/>
    <property type="match status" value="1"/>
</dbReference>
<evidence type="ECO:0000256" key="1">
    <source>
        <dbReference type="ARBA" id="ARBA00004651"/>
    </source>
</evidence>
<feature type="transmembrane region" description="Helical" evidence="9">
    <location>
        <begin position="273"/>
        <end position="293"/>
    </location>
</feature>
<comment type="similarity">
    <text evidence="2 9">Belongs to the CN hydrolase family. Apolipoprotein N-acyltransferase subfamily.</text>
</comment>
<dbReference type="eggNOG" id="COG0815">
    <property type="taxonomic scope" value="Bacteria"/>
</dbReference>
<evidence type="ECO:0000256" key="9">
    <source>
        <dbReference type="HAMAP-Rule" id="MF_01148"/>
    </source>
</evidence>
<accession>A0A098R129</accession>
<comment type="catalytic activity">
    <reaction evidence="9">
        <text>N-terminal S-1,2-diacyl-sn-glyceryl-L-cysteinyl-[lipoprotein] + a glycerophospholipid = N-acyl-S-1,2-diacyl-sn-glyceryl-L-cysteinyl-[lipoprotein] + a 2-acyl-sn-glycero-3-phospholipid + H(+)</text>
        <dbReference type="Rhea" id="RHEA:48228"/>
        <dbReference type="Rhea" id="RHEA-COMP:14681"/>
        <dbReference type="Rhea" id="RHEA-COMP:14684"/>
        <dbReference type="ChEBI" id="CHEBI:15378"/>
        <dbReference type="ChEBI" id="CHEBI:136912"/>
        <dbReference type="ChEBI" id="CHEBI:140656"/>
        <dbReference type="ChEBI" id="CHEBI:140657"/>
        <dbReference type="ChEBI" id="CHEBI:140660"/>
        <dbReference type="EC" id="2.3.1.269"/>
    </reaction>
</comment>
<evidence type="ECO:0000256" key="4">
    <source>
        <dbReference type="ARBA" id="ARBA00022679"/>
    </source>
</evidence>
<feature type="transmembrane region" description="Helical" evidence="9">
    <location>
        <begin position="443"/>
        <end position="462"/>
    </location>
</feature>
<feature type="transmembrane region" description="Helical" evidence="9">
    <location>
        <begin position="415"/>
        <end position="437"/>
    </location>
</feature>
<keyword evidence="4 9" id="KW-0808">Transferase</keyword>
<keyword evidence="5 9" id="KW-0812">Transmembrane</keyword>
<dbReference type="InterPro" id="IPR003010">
    <property type="entry name" value="C-N_Hydrolase"/>
</dbReference>
<comment type="subcellular location">
    <subcellularLocation>
        <location evidence="1 9">Cell membrane</location>
        <topology evidence="1 9">Multi-pass membrane protein</topology>
    </subcellularLocation>
</comment>
<proteinExistence type="inferred from homology"/>
<dbReference type="UniPathway" id="UPA00666"/>
<evidence type="ECO:0000256" key="8">
    <source>
        <dbReference type="ARBA" id="ARBA00023315"/>
    </source>
</evidence>
<dbReference type="InterPro" id="IPR045378">
    <property type="entry name" value="LNT_N"/>
</dbReference>
<dbReference type="GO" id="GO:0042158">
    <property type="term" value="P:lipoprotein biosynthetic process"/>
    <property type="evidence" value="ECO:0007669"/>
    <property type="project" value="UniProtKB-UniRule"/>
</dbReference>
<dbReference type="InterPro" id="IPR004563">
    <property type="entry name" value="Apolipo_AcylTrfase"/>
</dbReference>
<dbReference type="Gene3D" id="3.60.110.10">
    <property type="entry name" value="Carbon-nitrogen hydrolase"/>
    <property type="match status" value="1"/>
</dbReference>
<evidence type="ECO:0000259" key="10">
    <source>
        <dbReference type="PROSITE" id="PS50263"/>
    </source>
</evidence>
<dbReference type="PANTHER" id="PTHR38686:SF1">
    <property type="entry name" value="APOLIPOPROTEIN N-ACYLTRANSFERASE"/>
    <property type="match status" value="1"/>
</dbReference>
<evidence type="ECO:0000256" key="7">
    <source>
        <dbReference type="ARBA" id="ARBA00023136"/>
    </source>
</evidence>
<dbReference type="PANTHER" id="PTHR38686">
    <property type="entry name" value="APOLIPOPROTEIN N-ACYLTRANSFERASE"/>
    <property type="match status" value="1"/>
</dbReference>
<dbReference type="EMBL" id="JNUP01000031">
    <property type="protein sequence ID" value="KGE73378.1"/>
    <property type="molecule type" value="Genomic_DNA"/>
</dbReference>
<comment type="caution">
    <text evidence="9">Lacks conserved residue(s) required for the propagation of feature annotation.</text>
</comment>
<dbReference type="PROSITE" id="PS50263">
    <property type="entry name" value="CN_HYDROLASE"/>
    <property type="match status" value="1"/>
</dbReference>
<dbReference type="HAMAP" id="MF_01148">
    <property type="entry name" value="Lnt"/>
    <property type="match status" value="1"/>
</dbReference>
<comment type="caution">
    <text evidence="11">The sequence shown here is derived from an EMBL/GenBank/DDBJ whole genome shotgun (WGS) entry which is preliminary data.</text>
</comment>
<comment type="function">
    <text evidence="9">Catalyzes the phospholipid dependent N-acylation of the N-terminal cysteine of apolipoprotein, the last step in lipoprotein maturation.</text>
</comment>
<feature type="transmembrane region" description="Helical" evidence="9">
    <location>
        <begin position="495"/>
        <end position="522"/>
    </location>
</feature>
<evidence type="ECO:0000256" key="2">
    <source>
        <dbReference type="ARBA" id="ARBA00010065"/>
    </source>
</evidence>
<dbReference type="EC" id="2.3.1.269" evidence="9"/>
<evidence type="ECO:0000256" key="3">
    <source>
        <dbReference type="ARBA" id="ARBA00022475"/>
    </source>
</evidence>
<feature type="transmembrane region" description="Helical" evidence="9">
    <location>
        <begin position="324"/>
        <end position="341"/>
    </location>
</feature>
<feature type="transmembrane region" description="Helical" evidence="9">
    <location>
        <begin position="926"/>
        <end position="945"/>
    </location>
</feature>
<dbReference type="CDD" id="cd07571">
    <property type="entry name" value="ALP_N-acyl_transferase"/>
    <property type="match status" value="1"/>
</dbReference>
<keyword evidence="8 9" id="KW-0012">Acyltransferase</keyword>